<gene>
    <name evidence="1" type="ORF">CEXT_289011</name>
</gene>
<evidence type="ECO:0000313" key="1">
    <source>
        <dbReference type="EMBL" id="GIY99295.1"/>
    </source>
</evidence>
<comment type="caution">
    <text evidence="1">The sequence shown here is derived from an EMBL/GenBank/DDBJ whole genome shotgun (WGS) entry which is preliminary data.</text>
</comment>
<sequence length="92" mass="10510">MLIPLKTTLLFTQFYTETNKSFASHKNCKYDEIHSGKSWLRRVSILTHANPDLTESATLKRGESPAELFPFRMVTKKDFFLSIQVNKSSLAG</sequence>
<reference evidence="1 2" key="1">
    <citation type="submission" date="2021-06" db="EMBL/GenBank/DDBJ databases">
        <title>Caerostris extrusa draft genome.</title>
        <authorList>
            <person name="Kono N."/>
            <person name="Arakawa K."/>
        </authorList>
    </citation>
    <scope>NUCLEOTIDE SEQUENCE [LARGE SCALE GENOMIC DNA]</scope>
</reference>
<evidence type="ECO:0000313" key="2">
    <source>
        <dbReference type="Proteomes" id="UP001054945"/>
    </source>
</evidence>
<accession>A0AAV4XVT4</accession>
<protein>
    <submittedName>
        <fullName evidence="1">Uncharacterized protein</fullName>
    </submittedName>
</protein>
<organism evidence="1 2">
    <name type="scientific">Caerostris extrusa</name>
    <name type="common">Bark spider</name>
    <name type="synonym">Caerostris bankana</name>
    <dbReference type="NCBI Taxonomy" id="172846"/>
    <lineage>
        <taxon>Eukaryota</taxon>
        <taxon>Metazoa</taxon>
        <taxon>Ecdysozoa</taxon>
        <taxon>Arthropoda</taxon>
        <taxon>Chelicerata</taxon>
        <taxon>Arachnida</taxon>
        <taxon>Araneae</taxon>
        <taxon>Araneomorphae</taxon>
        <taxon>Entelegynae</taxon>
        <taxon>Araneoidea</taxon>
        <taxon>Araneidae</taxon>
        <taxon>Caerostris</taxon>
    </lineage>
</organism>
<name>A0AAV4XVT4_CAEEX</name>
<keyword evidence="2" id="KW-1185">Reference proteome</keyword>
<dbReference type="EMBL" id="BPLR01001028">
    <property type="protein sequence ID" value="GIY99295.1"/>
    <property type="molecule type" value="Genomic_DNA"/>
</dbReference>
<dbReference type="AlphaFoldDB" id="A0AAV4XVT4"/>
<proteinExistence type="predicted"/>
<dbReference type="Proteomes" id="UP001054945">
    <property type="component" value="Unassembled WGS sequence"/>
</dbReference>